<sequence>MIRILRIIANNYEKGLMYPEALGDKFVSRILSTSPDVSGAPSITYF</sequence>
<proteinExistence type="predicted"/>
<evidence type="ECO:0000313" key="2">
    <source>
        <dbReference type="Proteomes" id="UP001595812"/>
    </source>
</evidence>
<reference evidence="2" key="1">
    <citation type="journal article" date="2019" name="Int. J. Syst. Evol. Microbiol.">
        <title>The Global Catalogue of Microorganisms (GCM) 10K type strain sequencing project: providing services to taxonomists for standard genome sequencing and annotation.</title>
        <authorList>
            <consortium name="The Broad Institute Genomics Platform"/>
            <consortium name="The Broad Institute Genome Sequencing Center for Infectious Disease"/>
            <person name="Wu L."/>
            <person name="Ma J."/>
        </authorList>
    </citation>
    <scope>NUCLEOTIDE SEQUENCE [LARGE SCALE GENOMIC DNA]</scope>
    <source>
        <strain evidence="2">CECT 8979</strain>
    </source>
</reference>
<accession>A0ABV8AJR5</accession>
<gene>
    <name evidence="1" type="ORF">ACFOSX_11595</name>
</gene>
<name>A0ABV8AJR5_9FLAO</name>
<dbReference type="RefSeq" id="WP_386101119.1">
    <property type="nucleotide sequence ID" value="NZ_JBHSAT010000021.1"/>
</dbReference>
<dbReference type="Proteomes" id="UP001595812">
    <property type="component" value="Unassembled WGS sequence"/>
</dbReference>
<protein>
    <submittedName>
        <fullName evidence="1">Uncharacterized protein</fullName>
    </submittedName>
</protein>
<dbReference type="EMBL" id="JBHSAT010000021">
    <property type="protein sequence ID" value="MFC3877870.1"/>
    <property type="molecule type" value="Genomic_DNA"/>
</dbReference>
<organism evidence="1 2">
    <name type="scientific">Winogradskyella maritima</name>
    <dbReference type="NCBI Taxonomy" id="1517766"/>
    <lineage>
        <taxon>Bacteria</taxon>
        <taxon>Pseudomonadati</taxon>
        <taxon>Bacteroidota</taxon>
        <taxon>Flavobacteriia</taxon>
        <taxon>Flavobacteriales</taxon>
        <taxon>Flavobacteriaceae</taxon>
        <taxon>Winogradskyella</taxon>
    </lineage>
</organism>
<comment type="caution">
    <text evidence="1">The sequence shown here is derived from an EMBL/GenBank/DDBJ whole genome shotgun (WGS) entry which is preliminary data.</text>
</comment>
<evidence type="ECO:0000313" key="1">
    <source>
        <dbReference type="EMBL" id="MFC3877870.1"/>
    </source>
</evidence>
<keyword evidence="2" id="KW-1185">Reference proteome</keyword>